<protein>
    <recommendedName>
        <fullName evidence="3">Acetoacetate decarboxylase</fullName>
    </recommendedName>
</protein>
<dbReference type="RefSeq" id="WP_045950849.1">
    <property type="nucleotide sequence ID" value="NZ_JZWV01000961.1"/>
</dbReference>
<dbReference type="OrthoDB" id="3423940at2"/>
<keyword evidence="2" id="KW-1185">Reference proteome</keyword>
<dbReference type="Gene3D" id="2.40.400.10">
    <property type="entry name" value="Acetoacetate decarboxylase-like"/>
    <property type="match status" value="1"/>
</dbReference>
<gene>
    <name evidence="1" type="ORF">VR44_30490</name>
</gene>
<accession>A0A0F4IXR8</accession>
<proteinExistence type="predicted"/>
<dbReference type="InterPro" id="IPR023375">
    <property type="entry name" value="ADC_dom_sf"/>
</dbReference>
<name>A0A0F4IXR8_9ACTN</name>
<dbReference type="EMBL" id="JZWV01000961">
    <property type="protein sequence ID" value="KJY26263.1"/>
    <property type="molecule type" value="Genomic_DNA"/>
</dbReference>
<evidence type="ECO:0000313" key="1">
    <source>
        <dbReference type="EMBL" id="KJY26263.1"/>
    </source>
</evidence>
<sequence length="289" mass="31209">MTAIPLPPVPEPFRLPFHYGALHQLGVDWLVDPGPVRDLLAKHHPDLSTAEFDDGRALVSLNYQLYFAQYPFGGGITQEIEYNVIAYPTADAGRLPALTYAQYAQGWDQTKLLGIARIHVVCDNPFAIRAGRELYAEPKFPGWFEVALPSLNGPAGETWTVRCNAAGIGPDGDTLTRGGTPLLDLTAALDGLTPVPANLAPVTGYGTTEDGRLLAGPMNVYQPYRWYDLGAPEHAERTRVTVHAPEGDLGRDVRSLLGDTPAAGAWTFQSAPVAAHNRAYYLPAGRPVG</sequence>
<organism evidence="1 2">
    <name type="scientific">Streptomyces katrae</name>
    <dbReference type="NCBI Taxonomy" id="68223"/>
    <lineage>
        <taxon>Bacteria</taxon>
        <taxon>Bacillati</taxon>
        <taxon>Actinomycetota</taxon>
        <taxon>Actinomycetes</taxon>
        <taxon>Kitasatosporales</taxon>
        <taxon>Streptomycetaceae</taxon>
        <taxon>Streptomyces</taxon>
    </lineage>
</organism>
<dbReference type="SUPFAM" id="SSF160104">
    <property type="entry name" value="Acetoacetate decarboxylase-like"/>
    <property type="match status" value="1"/>
</dbReference>
<dbReference type="AlphaFoldDB" id="A0A0F4IXR8"/>
<dbReference type="Proteomes" id="UP000033551">
    <property type="component" value="Unassembled WGS sequence"/>
</dbReference>
<reference evidence="1 2" key="1">
    <citation type="submission" date="2015-02" db="EMBL/GenBank/DDBJ databases">
        <authorList>
            <person name="Ju K.-S."/>
            <person name="Doroghazi J.R."/>
            <person name="Metcalf W."/>
        </authorList>
    </citation>
    <scope>NUCLEOTIDE SEQUENCE [LARGE SCALE GENOMIC DNA]</scope>
    <source>
        <strain evidence="1 2">NRRL ISP-5550</strain>
    </source>
</reference>
<dbReference type="PATRIC" id="fig|68223.7.peg.2513"/>
<comment type="caution">
    <text evidence="1">The sequence shown here is derived from an EMBL/GenBank/DDBJ whole genome shotgun (WGS) entry which is preliminary data.</text>
</comment>
<evidence type="ECO:0000313" key="2">
    <source>
        <dbReference type="Proteomes" id="UP000033551"/>
    </source>
</evidence>
<evidence type="ECO:0008006" key="3">
    <source>
        <dbReference type="Google" id="ProtNLM"/>
    </source>
</evidence>